<keyword evidence="1" id="KW-0805">Transcription regulation</keyword>
<feature type="domain" description="HTH araC/xylS-type" evidence="5">
    <location>
        <begin position="193"/>
        <end position="291"/>
    </location>
</feature>
<dbReference type="SUPFAM" id="SSF46689">
    <property type="entry name" value="Homeodomain-like"/>
    <property type="match status" value="2"/>
</dbReference>
<evidence type="ECO:0000256" key="4">
    <source>
        <dbReference type="SAM" id="MobiDB-lite"/>
    </source>
</evidence>
<dbReference type="Gene3D" id="1.10.10.60">
    <property type="entry name" value="Homeodomain-like"/>
    <property type="match status" value="1"/>
</dbReference>
<dbReference type="InterPro" id="IPR018062">
    <property type="entry name" value="HTH_AraC-typ_CS"/>
</dbReference>
<reference evidence="6 7" key="1">
    <citation type="submission" date="2019-11" db="EMBL/GenBank/DDBJ databases">
        <title>Draft genome of Amycolatopsis RM579.</title>
        <authorList>
            <person name="Duangmal K."/>
            <person name="Mingma R."/>
        </authorList>
    </citation>
    <scope>NUCLEOTIDE SEQUENCE [LARGE SCALE GENOMIC DNA]</scope>
    <source>
        <strain evidence="6 7">RM579</strain>
    </source>
</reference>
<dbReference type="InterPro" id="IPR032783">
    <property type="entry name" value="AraC_lig"/>
</dbReference>
<dbReference type="Pfam" id="PF12852">
    <property type="entry name" value="Cupin_6"/>
    <property type="match status" value="1"/>
</dbReference>
<dbReference type="PANTHER" id="PTHR46796">
    <property type="entry name" value="HTH-TYPE TRANSCRIPTIONAL ACTIVATOR RHAS-RELATED"/>
    <property type="match status" value="1"/>
</dbReference>
<keyword evidence="3" id="KW-0804">Transcription</keyword>
<dbReference type="SMART" id="SM00342">
    <property type="entry name" value="HTH_ARAC"/>
    <property type="match status" value="1"/>
</dbReference>
<evidence type="ECO:0000259" key="5">
    <source>
        <dbReference type="PROSITE" id="PS01124"/>
    </source>
</evidence>
<accession>A0A6N7ZBG2</accession>
<proteinExistence type="predicted"/>
<evidence type="ECO:0000313" key="6">
    <source>
        <dbReference type="EMBL" id="MTD59073.1"/>
    </source>
</evidence>
<feature type="region of interest" description="Disordered" evidence="4">
    <location>
        <begin position="294"/>
        <end position="316"/>
    </location>
</feature>
<dbReference type="Proteomes" id="UP000440096">
    <property type="component" value="Unassembled WGS sequence"/>
</dbReference>
<dbReference type="PROSITE" id="PS00041">
    <property type="entry name" value="HTH_ARAC_FAMILY_1"/>
    <property type="match status" value="1"/>
</dbReference>
<dbReference type="InterPro" id="IPR009057">
    <property type="entry name" value="Homeodomain-like_sf"/>
</dbReference>
<dbReference type="PROSITE" id="PS01124">
    <property type="entry name" value="HTH_ARAC_FAMILY_2"/>
    <property type="match status" value="1"/>
</dbReference>
<comment type="caution">
    <text evidence="6">The sequence shown here is derived from an EMBL/GenBank/DDBJ whole genome shotgun (WGS) entry which is preliminary data.</text>
</comment>
<dbReference type="PANTHER" id="PTHR46796:SF13">
    <property type="entry name" value="HTH-TYPE TRANSCRIPTIONAL ACTIVATOR RHAS"/>
    <property type="match status" value="1"/>
</dbReference>
<dbReference type="AlphaFoldDB" id="A0A6N7ZBG2"/>
<dbReference type="GO" id="GO:0043565">
    <property type="term" value="F:sequence-specific DNA binding"/>
    <property type="evidence" value="ECO:0007669"/>
    <property type="project" value="InterPro"/>
</dbReference>
<evidence type="ECO:0000256" key="3">
    <source>
        <dbReference type="ARBA" id="ARBA00023163"/>
    </source>
</evidence>
<dbReference type="GO" id="GO:0003700">
    <property type="term" value="F:DNA-binding transcription factor activity"/>
    <property type="evidence" value="ECO:0007669"/>
    <property type="project" value="InterPro"/>
</dbReference>
<dbReference type="InterPro" id="IPR018060">
    <property type="entry name" value="HTH_AraC"/>
</dbReference>
<name>A0A6N7ZBG2_9PSEU</name>
<gene>
    <name evidence="6" type="ORF">GKO32_34575</name>
</gene>
<evidence type="ECO:0000256" key="2">
    <source>
        <dbReference type="ARBA" id="ARBA00023125"/>
    </source>
</evidence>
<sequence length="316" mass="34127">MDVLSAAISSVRIGRAEACSVKDSGSWGWRYSPFAGSGFHVLLRGGAWLITADRPPRELTPGDVVLTPSGAGHGLSHAPSSLDDLAPAVLGDWPPGDPADVEFLCGAYWLEHGQVPLYLRSLPEVIAISPDHDRAPQLRALTDLISADMPGTGPGAGTTRSALLDLMLTHVLRQWLEQNRMADRPDVADPAIAAALGEIHAHPRRRWTVRELSESAGMSRTAFTKRFSALLGQPPMAYLTGWRLTYGARLLRETDAPLAAIARQVGYSTEFAFGASFRREYGISPGRFRNLERKRGRAGTVHSGAELPLHQGEASP</sequence>
<keyword evidence="7" id="KW-1185">Reference proteome</keyword>
<keyword evidence="2" id="KW-0238">DNA-binding</keyword>
<organism evidence="6 7">
    <name type="scientific">Amycolatopsis pithecellobii</name>
    <dbReference type="NCBI Taxonomy" id="664692"/>
    <lineage>
        <taxon>Bacteria</taxon>
        <taxon>Bacillati</taxon>
        <taxon>Actinomycetota</taxon>
        <taxon>Actinomycetes</taxon>
        <taxon>Pseudonocardiales</taxon>
        <taxon>Pseudonocardiaceae</taxon>
        <taxon>Amycolatopsis</taxon>
    </lineage>
</organism>
<dbReference type="Pfam" id="PF12833">
    <property type="entry name" value="HTH_18"/>
    <property type="match status" value="1"/>
</dbReference>
<dbReference type="InterPro" id="IPR050204">
    <property type="entry name" value="AraC_XylS_family_regulators"/>
</dbReference>
<dbReference type="EMBL" id="WMBA01000087">
    <property type="protein sequence ID" value="MTD59073.1"/>
    <property type="molecule type" value="Genomic_DNA"/>
</dbReference>
<evidence type="ECO:0000256" key="1">
    <source>
        <dbReference type="ARBA" id="ARBA00023015"/>
    </source>
</evidence>
<protein>
    <submittedName>
        <fullName evidence="6">Helix-turn-helix domain-containing protein</fullName>
    </submittedName>
</protein>
<evidence type="ECO:0000313" key="7">
    <source>
        <dbReference type="Proteomes" id="UP000440096"/>
    </source>
</evidence>